<dbReference type="EMBL" id="AWWV01004810">
    <property type="protein sequence ID" value="OMP06718.1"/>
    <property type="molecule type" value="Genomic_DNA"/>
</dbReference>
<dbReference type="AlphaFoldDB" id="A0A1R3KI95"/>
<evidence type="ECO:0000313" key="2">
    <source>
        <dbReference type="Proteomes" id="UP000188268"/>
    </source>
</evidence>
<reference evidence="1 2" key="1">
    <citation type="submission" date="2013-09" db="EMBL/GenBank/DDBJ databases">
        <title>Corchorus capsularis genome sequencing.</title>
        <authorList>
            <person name="Alam M."/>
            <person name="Haque M.S."/>
            <person name="Islam M.S."/>
            <person name="Emdad E.M."/>
            <person name="Islam M.M."/>
            <person name="Ahmed B."/>
            <person name="Halim A."/>
            <person name="Hossen Q.M.M."/>
            <person name="Hossain M.Z."/>
            <person name="Ahmed R."/>
            <person name="Khan M.M."/>
            <person name="Islam R."/>
            <person name="Rashid M.M."/>
            <person name="Khan S.A."/>
            <person name="Rahman M.S."/>
            <person name="Alam M."/>
        </authorList>
    </citation>
    <scope>NUCLEOTIDE SEQUENCE [LARGE SCALE GENOMIC DNA]</scope>
    <source>
        <strain evidence="2">cv. CVL-1</strain>
        <tissue evidence="1">Whole seedling</tissue>
    </source>
</reference>
<gene>
    <name evidence="1" type="ORF">CCACVL1_01456</name>
</gene>
<protein>
    <submittedName>
        <fullName evidence="1">Uncharacterized protein</fullName>
    </submittedName>
</protein>
<proteinExistence type="predicted"/>
<evidence type="ECO:0000313" key="1">
    <source>
        <dbReference type="EMBL" id="OMP06718.1"/>
    </source>
</evidence>
<keyword evidence="2" id="KW-1185">Reference proteome</keyword>
<comment type="caution">
    <text evidence="1">The sequence shown here is derived from an EMBL/GenBank/DDBJ whole genome shotgun (WGS) entry which is preliminary data.</text>
</comment>
<feature type="non-terminal residue" evidence="1">
    <location>
        <position position="21"/>
    </location>
</feature>
<name>A0A1R3KI95_COCAP</name>
<organism evidence="1 2">
    <name type="scientific">Corchorus capsularis</name>
    <name type="common">Jute</name>
    <dbReference type="NCBI Taxonomy" id="210143"/>
    <lineage>
        <taxon>Eukaryota</taxon>
        <taxon>Viridiplantae</taxon>
        <taxon>Streptophyta</taxon>
        <taxon>Embryophyta</taxon>
        <taxon>Tracheophyta</taxon>
        <taxon>Spermatophyta</taxon>
        <taxon>Magnoliopsida</taxon>
        <taxon>eudicotyledons</taxon>
        <taxon>Gunneridae</taxon>
        <taxon>Pentapetalae</taxon>
        <taxon>rosids</taxon>
        <taxon>malvids</taxon>
        <taxon>Malvales</taxon>
        <taxon>Malvaceae</taxon>
        <taxon>Grewioideae</taxon>
        <taxon>Apeibeae</taxon>
        <taxon>Corchorus</taxon>
    </lineage>
</organism>
<dbReference type="Proteomes" id="UP000188268">
    <property type="component" value="Unassembled WGS sequence"/>
</dbReference>
<sequence>MAIDVRDRNQDVTFHVLLQSF</sequence>
<dbReference type="Gramene" id="OMP06718">
    <property type="protein sequence ID" value="OMP06718"/>
    <property type="gene ID" value="CCACVL1_01456"/>
</dbReference>
<accession>A0A1R3KI95</accession>